<name>A0AAV2HN22_LYMST</name>
<sequence>SGEQVSSLLNGVGGDGYLSWNGSSLIKKSKYNAENETRGFVCQTAAVDQNPRHYLAILPHMPFTNSNTGYLKVTANYTFTVYVKFQVMNGESTGVEDERIEALSPKNELKYELNSSPASLRKGSRSAFVNIYTNQPVSVTLFVMDGREHGAGQDIFLASARVNTSSATYLLFPMLPEVNDVNDTRGSGFNQWKDEINKKLIVDAKTTSAYRRSKESSPDTRLSAKVIGSVLG</sequence>
<evidence type="ECO:0000313" key="2">
    <source>
        <dbReference type="Proteomes" id="UP001497497"/>
    </source>
</evidence>
<feature type="non-terminal residue" evidence="1">
    <location>
        <position position="1"/>
    </location>
</feature>
<accession>A0AAV2HN22</accession>
<organism evidence="1 2">
    <name type="scientific">Lymnaea stagnalis</name>
    <name type="common">Great pond snail</name>
    <name type="synonym">Helix stagnalis</name>
    <dbReference type="NCBI Taxonomy" id="6523"/>
    <lineage>
        <taxon>Eukaryota</taxon>
        <taxon>Metazoa</taxon>
        <taxon>Spiralia</taxon>
        <taxon>Lophotrochozoa</taxon>
        <taxon>Mollusca</taxon>
        <taxon>Gastropoda</taxon>
        <taxon>Heterobranchia</taxon>
        <taxon>Euthyneura</taxon>
        <taxon>Panpulmonata</taxon>
        <taxon>Hygrophila</taxon>
        <taxon>Lymnaeoidea</taxon>
        <taxon>Lymnaeidae</taxon>
        <taxon>Lymnaea</taxon>
    </lineage>
</organism>
<dbReference type="AlphaFoldDB" id="A0AAV2HN22"/>
<keyword evidence="2" id="KW-1185">Reference proteome</keyword>
<dbReference type="EMBL" id="CAXITT010000185">
    <property type="protein sequence ID" value="CAL1534898.1"/>
    <property type="molecule type" value="Genomic_DNA"/>
</dbReference>
<protein>
    <submittedName>
        <fullName evidence="1">Uncharacterized protein</fullName>
    </submittedName>
</protein>
<gene>
    <name evidence="1" type="ORF">GSLYS_00008858001</name>
</gene>
<evidence type="ECO:0000313" key="1">
    <source>
        <dbReference type="EMBL" id="CAL1534898.1"/>
    </source>
</evidence>
<comment type="caution">
    <text evidence="1">The sequence shown here is derived from an EMBL/GenBank/DDBJ whole genome shotgun (WGS) entry which is preliminary data.</text>
</comment>
<dbReference type="Proteomes" id="UP001497497">
    <property type="component" value="Unassembled WGS sequence"/>
</dbReference>
<proteinExistence type="predicted"/>
<feature type="non-terminal residue" evidence="1">
    <location>
        <position position="232"/>
    </location>
</feature>
<reference evidence="1 2" key="1">
    <citation type="submission" date="2024-04" db="EMBL/GenBank/DDBJ databases">
        <authorList>
            <consortium name="Genoscope - CEA"/>
            <person name="William W."/>
        </authorList>
    </citation>
    <scope>NUCLEOTIDE SEQUENCE [LARGE SCALE GENOMIC DNA]</scope>
</reference>